<feature type="compositionally biased region" description="Polar residues" evidence="1">
    <location>
        <begin position="2686"/>
        <end position="2700"/>
    </location>
</feature>
<feature type="region of interest" description="Disordered" evidence="1">
    <location>
        <begin position="476"/>
        <end position="555"/>
    </location>
</feature>
<feature type="region of interest" description="Disordered" evidence="1">
    <location>
        <begin position="3505"/>
        <end position="3536"/>
    </location>
</feature>
<evidence type="ECO:0000313" key="2">
    <source>
        <dbReference type="EMBL" id="VDI63336.1"/>
    </source>
</evidence>
<feature type="compositionally biased region" description="Basic and acidic residues" evidence="1">
    <location>
        <begin position="3165"/>
        <end position="3196"/>
    </location>
</feature>
<feature type="compositionally biased region" description="Basic and acidic residues" evidence="1">
    <location>
        <begin position="2637"/>
        <end position="2662"/>
    </location>
</feature>
<feature type="compositionally biased region" description="Basic and acidic residues" evidence="1">
    <location>
        <begin position="3524"/>
        <end position="3536"/>
    </location>
</feature>
<feature type="region of interest" description="Disordered" evidence="1">
    <location>
        <begin position="1"/>
        <end position="37"/>
    </location>
</feature>
<feature type="compositionally biased region" description="Basic and acidic residues" evidence="1">
    <location>
        <begin position="2509"/>
        <end position="2525"/>
    </location>
</feature>
<feature type="region of interest" description="Disordered" evidence="1">
    <location>
        <begin position="3819"/>
        <end position="3840"/>
    </location>
</feature>
<feature type="compositionally biased region" description="Low complexity" evidence="1">
    <location>
        <begin position="496"/>
        <end position="512"/>
    </location>
</feature>
<feature type="region of interest" description="Disordered" evidence="1">
    <location>
        <begin position="3157"/>
        <end position="3198"/>
    </location>
</feature>
<gene>
    <name evidence="2" type="ORF">MGAL_10B018543</name>
</gene>
<feature type="compositionally biased region" description="Polar residues" evidence="1">
    <location>
        <begin position="3510"/>
        <end position="3523"/>
    </location>
</feature>
<feature type="compositionally biased region" description="Basic and acidic residues" evidence="1">
    <location>
        <begin position="483"/>
        <end position="495"/>
    </location>
</feature>
<feature type="compositionally biased region" description="Basic and acidic residues" evidence="1">
    <location>
        <begin position="3768"/>
        <end position="3780"/>
    </location>
</feature>
<feature type="compositionally biased region" description="Basic and acidic residues" evidence="1">
    <location>
        <begin position="975"/>
        <end position="985"/>
    </location>
</feature>
<feature type="compositionally biased region" description="Low complexity" evidence="1">
    <location>
        <begin position="1488"/>
        <end position="1497"/>
    </location>
</feature>
<feature type="compositionally biased region" description="Polar residues" evidence="1">
    <location>
        <begin position="4175"/>
        <end position="4196"/>
    </location>
</feature>
<feature type="region of interest" description="Disordered" evidence="1">
    <location>
        <begin position="1410"/>
        <end position="1458"/>
    </location>
</feature>
<feature type="compositionally biased region" description="Basic and acidic residues" evidence="1">
    <location>
        <begin position="2560"/>
        <end position="2572"/>
    </location>
</feature>
<feature type="compositionally biased region" description="Basic and acidic residues" evidence="1">
    <location>
        <begin position="3970"/>
        <end position="4003"/>
    </location>
</feature>
<feature type="compositionally biased region" description="Basic and acidic residues" evidence="1">
    <location>
        <begin position="957"/>
        <end position="968"/>
    </location>
</feature>
<feature type="region of interest" description="Disordered" evidence="1">
    <location>
        <begin position="1473"/>
        <end position="1556"/>
    </location>
</feature>
<organism evidence="2 3">
    <name type="scientific">Mytilus galloprovincialis</name>
    <name type="common">Mediterranean mussel</name>
    <dbReference type="NCBI Taxonomy" id="29158"/>
    <lineage>
        <taxon>Eukaryota</taxon>
        <taxon>Metazoa</taxon>
        <taxon>Spiralia</taxon>
        <taxon>Lophotrochozoa</taxon>
        <taxon>Mollusca</taxon>
        <taxon>Bivalvia</taxon>
        <taxon>Autobranchia</taxon>
        <taxon>Pteriomorphia</taxon>
        <taxon>Mytilida</taxon>
        <taxon>Mytiloidea</taxon>
        <taxon>Mytilidae</taxon>
        <taxon>Mytilinae</taxon>
        <taxon>Mytilus</taxon>
    </lineage>
</organism>
<feature type="compositionally biased region" description="Polar residues" evidence="1">
    <location>
        <begin position="2222"/>
        <end position="2251"/>
    </location>
</feature>
<feature type="region of interest" description="Disordered" evidence="1">
    <location>
        <begin position="3759"/>
        <end position="3780"/>
    </location>
</feature>
<protein>
    <submittedName>
        <fullName evidence="2">Uncharacterized protein</fullName>
    </submittedName>
</protein>
<sequence>MDLGDTSVTVPLELDLGATPVTEPLDHEGSGDTHSHASISDASLEWDALGDGGYDQLCHLERSADQFAWTEFPNIHQVSPAQESCGRPFSCTWIEHTSQLWKSSYPYTFYQTSFDDDIEEYKSCVSSDDYYSCDSDQIEEQDVDYQKTISETHRIKLDFSNITVNLDLSIALNENKAGNKTKKTMVHYKNKAREKYPLSHTKSSTKKKKCYSLLKDIERTGNDKDAQNTEDDNDTESSGCDEVDIQFGLFNECLRKLNEIANKHTEQTISSSSSALSVSSSLCDNHVLKTLTDPIENAANVYTNYHLVTISESDDSDIGVDNPHFIVYGPQSQEYFVENGEFLLEDEYFEDPYYSVDDSYCVNDQIQKENSNLPVSEPWLSVYQRASPRDIVQTYIYSILDHSNERLSDKNDAIEIMSSTLSNQSENTEKVTSSALGITQFQEHNIHTHGKIPCGSDFDTSYWDYNLKENGDYASLPKHKQREKSSTEDLLHDDTSCSSLSSSNNEKTTNTSYPSDEDENNVYGLDGYKSDDENSFPTNDSSTDEEVSTEKDNPENFRVYDDFLKKIEGMQMLLTDDQSSKVESHHSDNGNISTDDQKYFSIAIRDNIESESMSTQIKEAGIPKIDNIDIGATDATTFSKDFKMKHLNMCNDESSETNYVLIEDKQIECEQVLNPVDENYHGDDEESDDFKDVQISGTRPLTDGDGNIDSIKSSFRGGISSISTDRLQDLQSQNMDLKAHELEENNQEFQQHKTFYYDNNHTSETHIEDDDSTDSIQDSKHDSVHLSPHAIQIFDNAIDSYVDNTIASAKQYIEKKICQADRNRQIIKSLNRQNINVDILHDENSFPSNTSPNNEEASTDKEILENVNAYDNLSAKIDKMKIWITKNSEDELHQSDDGNILTDDEKYLYNTIHDYIAKLLPGVEEQPYVRHLQSHNMGLKASELEENNQKFRQHKTFYDENSHTSETHSEDDDSTDSRQDSEPDSVHLSPHAIQSLDTAIDSYVHNAIASAKQYIEKQIFQPRNRQIIKSFSRQHNEIEHETSSSSLSYQESELSSLRDSNKDLKIFVGDTKDEVKNYYVGNDNLQSLTDQITCNDYQCQTSTEQITNNEEKEHPYAATIDKNTLTDTDLVSIDVMEAITPCLTDPNEVADYTNENTTIMVNISDEPISSDSYLQHEDFIIDTTNDQKHYEVVNVNLDTHTSTGKRNDSYIQSLTSIEQIENFEELNEFLTVIEGRDIPKKRNMISIDEMKEKVPSLMTPEHAVSNTNEYHTTMANLSDGPVMSIDNSSPFQNADNTNYPLVTVYESDDSDIGVKDAHFILYGPNSHKYIVEDGEFLLEEDEYFEDPYTAVDNSYSDSVKILKANTNVTVHEPWLSVYQRESQNDVVQTYIYGILDHTNNRLAETNEATENMSQTLSNTSENIEKDSSNALGQSTFKDDTKTKSANHPPEMDFHTPYSNYNFKENGNYTLFPNWRPRGQSSTEDFLSEDTSCSSRSSSNKEKTTNTSYPSGEDFKDVYKLDGDKSHDENSFSSNTSSTNEGASTDKEMSDNGDAYDNLSTKIDKMKKWLTKNSEDELHQSDDGNISTDDERYLYNTIHDCIANILPSIEDHSYADEQQRTASIENEKSKLGHQEALLLKMNKDESKETAFAKLENQTLKSSKFMRSVDDNYHGDDEESDHFGDGTFLERTNRSKALDNMDLLESSSLTNISSYHSQDLYSQNMGLFKSNELEGINQEYQQHETFEYDHPQTSKTHTKENQSIDSRPYFEYESVRLTPYATQTDKDGIDSHVDVIKHSAKQNAEKHIFQQPTNGQITKPINTQNYEVEPDYPSFSSRYVTTKDIRSLPGRYKDIKDENEIESDSKDGLEYYREENHIFTRQITDSNHQSQTSTQQKLVNKVTEKATTSTKQTKISTKGDMVQVDETNTRAPRLLTFKQADDTTEYNTIMKNISTEHGISSDTSSFHADSEYEDDKVCLSDTKEIHQRVYGENVDIESHTSAGKLTNRDIKSHTYTEKKSSIEETEKSYTATLDEKNITKRELVPVARQKAKYPSSITSTESLNVISEYNTMMVKESEKPILSGDTSSVCVEYKNDQKRYSNKVVEIVSHPIVDKITDSDNQSLTSSEQITGAGERETGIKEREMAYASTQDRMILTERDMVQTDEKNARDSGLITPKQAVYDTDEYDTIIENISDKPVLTSDTSSLHEDNNDKDANIILSDTEGANQQFSTSKVSIEPRSSSGQINDSDNQFQTSTEQMNGIKEREMPHTSTSDRDIFTKPDIVHKDAKKERKASEYNRIVDNISDTPVIQSDTSSLYADYKDEDVKIILSDAEDANQQVSEENVDFRPHTIAEKITDSDNQPQTSTEQITGTQERKIAQSLSAREILSNRDNIPIDEKKARDSGFITSKQAVEYTADFDTKINKLTDEPVISSDNSSHQELYKTEHATITLNDIEGTKQQWSEENVDEKPHTFADKITECEIQFQTSSEQKSGIKESETAHSSTQDRQILMKRDMVPRDKTKSRDSGLTTSKQAVNDNAEYDTKRDNLTDQPVLSSDTSPLHEDNKHSKDILSDTEVTNKQVSDENVDIEPHTYADKVIENEIQSQTSTEQKPGIKESETANFSTQDIQILTKRHMVPNDKKKSRDSVVEDTSEHDTIRDNLTDQPVISSDISSPQEDNTDEDSTDILSDTEGANQQVSEENIGIKPIPYSDHIIKSDIQFQTSTEQKPGLKQRAHSSIQDRKILTKRYVIPTDEQKLRDPGSITSMQAVDNTAECDPIIDNISDEPVKSSATSSLHEHFKDEDATVILRDTEGANQQFSEDNVDIKPHTFAEKLTDSDTQCLTSSEQISSTRERKITKTSKSDREILSKRDEVPNDEKKAIDSGWITSKQAVDETDKYDTIMNSIPDIPVISSDTSSLHEVYKDEDSKVFLSDTEVSNQQNRKTPTKSDIIPGLITTKQTVIDTDEYDTKINNLTDQPVLSRDTSSLHEYYEDEDTKVILSDTEGANQQVSKGNVDFKPHSEQITDSDNQSQSSTEQVIGTQKREITQTSTPDRDILSRRDKVPNNEKKARFSGSITSKQAVDDTAEFDTKINNLTDEPVISSDTSSHNEDYNTEDAKVILSDNHGINQQVSEENVDIEPYSSADKITESEIQFQTSTEQTFGNKERERAHSSTQDRHKQTERDMVPLEDKKSKDSCLLTSNQAVNDTDQYDTIDKTLDTPVISSDISSHQELYTTEHATVILNDIEGVNHQWSEENVECKPHTFTDKITERQIQSQISTEQTTGTKERETAHFSIHDREILTKRDEVTTEEIVLTTSKQNAEYDTKKDNLTDYSVISSDTSSLHEEYKDEDAKVILIETENANKQLSDENVDTKLHTFAKKNIESSIKPKTSAGLITGSLQREILHISTSDRELISKRDKIPIDDKKARDSDLITSKQSVDDTAENNTKIDNLTHQSVIPSDTSSLYEDYKGEDAKVILSETVGANQQVCEDNVDIKPRTFAEKNIDSDNQSQTYSEQISSTREREINQTSTSDRKILSKRDKVLIDEKKATDSGLVTFKQTVDDTADNDTIMDNTLNKPVISRDNIFIHEVYKDENTKVILSDTESANDQFVEEHVDITSHTFAGKITESEIQSQTSSAQKTGLKERKRAHSFTKDRKTPTKSDSILIDEQKSRDPGLIITQQAIIGTDEYDTLIDTISDTPGISRDTSSLNEVYKEEDSKVYLSDTEVANKQFSEENVDIEPHTFADRIIQSEIQSQTSTEQKTGTEEKERAHSSIQDRKILTKRDIIPTDVQKSRILGLITSKQTVNITDEYDPITDNISDKPVKSSAASSLHENNNDEDATVILSETEGANLQFSEENVDIMPHTIADKITDSDNQSQTYSKARDSGLITSKQAVEDTAEYDTKVDNLSDQPVISSDTSSFHEEYKQEYSTLILSDTELANKRFKKEKFIECKIQSQYTTEQKTSIEEQKIAHSSTQDRKTLSKRDIIPIDEQKSRDPSLSTSKQAVIDNEEFDTFIDNISDTPVISSDTSLLHDDYKDEDTKVILSETEDANKQLCVENADIDKITEGEIQSQISTKQKPGTQQKEMTHTLTSDGKILSKRDIVHVKENKVRDSGLITSEQAVDDTTEYDTKMDNILDEHAISSDIISRHENYIDGDAKVMLSDTDDTNQQISTENVNIEPRTSSGQKN</sequence>
<feature type="region of interest" description="Disordered" evidence="1">
    <location>
        <begin position="3967"/>
        <end position="4009"/>
    </location>
</feature>
<dbReference type="OrthoDB" id="10691304at2759"/>
<feature type="compositionally biased region" description="Polar residues" evidence="1">
    <location>
        <begin position="3633"/>
        <end position="3644"/>
    </location>
</feature>
<feature type="compositionally biased region" description="Low complexity" evidence="1">
    <location>
        <begin position="1530"/>
        <end position="1539"/>
    </location>
</feature>
<feature type="region of interest" description="Disordered" evidence="1">
    <location>
        <begin position="2221"/>
        <end position="2251"/>
    </location>
</feature>
<feature type="region of interest" description="Disordered" evidence="1">
    <location>
        <begin position="2485"/>
        <end position="2582"/>
    </location>
</feature>
<feature type="region of interest" description="Disordered" evidence="1">
    <location>
        <begin position="4171"/>
        <end position="4196"/>
    </location>
</feature>
<proteinExistence type="predicted"/>
<feature type="compositionally biased region" description="Basic and acidic residues" evidence="1">
    <location>
        <begin position="2852"/>
        <end position="2878"/>
    </location>
</feature>
<feature type="region of interest" description="Disordered" evidence="1">
    <location>
        <begin position="2604"/>
        <end position="2701"/>
    </location>
</feature>
<feature type="compositionally biased region" description="Polar residues" evidence="1">
    <location>
        <begin position="1884"/>
        <end position="1896"/>
    </location>
</feature>
<feature type="compositionally biased region" description="Basic and acidic residues" evidence="1">
    <location>
        <begin position="24"/>
        <end position="35"/>
    </location>
</feature>
<feature type="compositionally biased region" description="Basic and acidic residues" evidence="1">
    <location>
        <begin position="1512"/>
        <end position="1529"/>
    </location>
</feature>
<feature type="compositionally biased region" description="Polar residues" evidence="1">
    <location>
        <begin position="2549"/>
        <end position="2559"/>
    </location>
</feature>
<feature type="compositionally biased region" description="Polar residues" evidence="1">
    <location>
        <begin position="2842"/>
        <end position="2851"/>
    </location>
</feature>
<feature type="compositionally biased region" description="Polar residues" evidence="1">
    <location>
        <begin position="3025"/>
        <end position="3041"/>
    </location>
</feature>
<feature type="compositionally biased region" description="Polar residues" evidence="1">
    <location>
        <begin position="2663"/>
        <end position="2677"/>
    </location>
</feature>
<comment type="caution">
    <text evidence="2">The sequence shown here is derived from an EMBL/GenBank/DDBJ whole genome shotgun (WGS) entry which is preliminary data.</text>
</comment>
<dbReference type="EMBL" id="UYJE01008368">
    <property type="protein sequence ID" value="VDI63336.1"/>
    <property type="molecule type" value="Genomic_DNA"/>
</dbReference>
<evidence type="ECO:0000256" key="1">
    <source>
        <dbReference type="SAM" id="MobiDB-lite"/>
    </source>
</evidence>
<accession>A0A8B6GFT6</accession>
<name>A0A8B6GFT6_MYTGA</name>
<feature type="region of interest" description="Disordered" evidence="1">
    <location>
        <begin position="3630"/>
        <end position="3668"/>
    </location>
</feature>
<keyword evidence="3" id="KW-1185">Reference proteome</keyword>
<dbReference type="Proteomes" id="UP000596742">
    <property type="component" value="Unassembled WGS sequence"/>
</dbReference>
<feature type="region of interest" description="Disordered" evidence="1">
    <location>
        <begin position="3011"/>
        <end position="3078"/>
    </location>
</feature>
<evidence type="ECO:0000313" key="3">
    <source>
        <dbReference type="Proteomes" id="UP000596742"/>
    </source>
</evidence>
<feature type="region of interest" description="Disordered" evidence="1">
    <location>
        <begin position="957"/>
        <end position="988"/>
    </location>
</feature>
<feature type="region of interest" description="Disordered" evidence="1">
    <location>
        <begin position="1884"/>
        <end position="1903"/>
    </location>
</feature>
<reference evidence="2" key="1">
    <citation type="submission" date="2018-11" db="EMBL/GenBank/DDBJ databases">
        <authorList>
            <person name="Alioto T."/>
            <person name="Alioto T."/>
        </authorList>
    </citation>
    <scope>NUCLEOTIDE SEQUENCE</scope>
</reference>
<feature type="compositionally biased region" description="Polar residues" evidence="1">
    <location>
        <begin position="2526"/>
        <end position="2536"/>
    </location>
</feature>
<feature type="compositionally biased region" description="Basic and acidic residues" evidence="1">
    <location>
        <begin position="3043"/>
        <end position="3071"/>
    </location>
</feature>
<feature type="compositionally biased region" description="Polar residues" evidence="1">
    <location>
        <begin position="1410"/>
        <end position="1421"/>
    </location>
</feature>
<feature type="region of interest" description="Disordered" evidence="1">
    <location>
        <begin position="2842"/>
        <end position="2878"/>
    </location>
</feature>
<feature type="compositionally biased region" description="Polar residues" evidence="1">
    <location>
        <begin position="2620"/>
        <end position="2629"/>
    </location>
</feature>